<dbReference type="AlphaFoldDB" id="A0AAD6CV60"/>
<gene>
    <name evidence="3" type="ORF">N7494_007355</name>
</gene>
<reference evidence="3 4" key="1">
    <citation type="journal article" date="2023" name="IMA Fungus">
        <title>Comparative genomic study of the Penicillium genus elucidates a diverse pangenome and 15 lateral gene transfer events.</title>
        <authorList>
            <person name="Petersen C."/>
            <person name="Sorensen T."/>
            <person name="Nielsen M.R."/>
            <person name="Sondergaard T.E."/>
            <person name="Sorensen J.L."/>
            <person name="Fitzpatrick D.A."/>
            <person name="Frisvad J.C."/>
            <person name="Nielsen K.L."/>
        </authorList>
    </citation>
    <scope>NUCLEOTIDE SEQUENCE [LARGE SCALE GENOMIC DNA]</scope>
    <source>
        <strain evidence="3 4">IBT 35679</strain>
    </source>
</reference>
<dbReference type="InterPro" id="IPR003609">
    <property type="entry name" value="Pan_app"/>
</dbReference>
<evidence type="ECO:0000313" key="3">
    <source>
        <dbReference type="EMBL" id="KAJ5537876.1"/>
    </source>
</evidence>
<dbReference type="Proteomes" id="UP001220324">
    <property type="component" value="Unassembled WGS sequence"/>
</dbReference>
<proteinExistence type="predicted"/>
<keyword evidence="4" id="KW-1185">Reference proteome</keyword>
<protein>
    <recommendedName>
        <fullName evidence="2">Apple domain-containing protein</fullName>
    </recommendedName>
</protein>
<feature type="signal peptide" evidence="1">
    <location>
        <begin position="1"/>
        <end position="21"/>
    </location>
</feature>
<keyword evidence="1" id="KW-0732">Signal</keyword>
<evidence type="ECO:0000259" key="2">
    <source>
        <dbReference type="Pfam" id="PF00024"/>
    </source>
</evidence>
<name>A0AAD6CV60_9EURO</name>
<dbReference type="EMBL" id="JAQIZZ010000006">
    <property type="protein sequence ID" value="KAJ5537876.1"/>
    <property type="molecule type" value="Genomic_DNA"/>
</dbReference>
<feature type="domain" description="Apple" evidence="2">
    <location>
        <begin position="77"/>
        <end position="118"/>
    </location>
</feature>
<feature type="chain" id="PRO_5041901137" description="Apple domain-containing protein" evidence="1">
    <location>
        <begin position="22"/>
        <end position="139"/>
    </location>
</feature>
<accession>A0AAD6CV60</accession>
<organism evidence="3 4">
    <name type="scientific">Penicillium frequentans</name>
    <dbReference type="NCBI Taxonomy" id="3151616"/>
    <lineage>
        <taxon>Eukaryota</taxon>
        <taxon>Fungi</taxon>
        <taxon>Dikarya</taxon>
        <taxon>Ascomycota</taxon>
        <taxon>Pezizomycotina</taxon>
        <taxon>Eurotiomycetes</taxon>
        <taxon>Eurotiomycetidae</taxon>
        <taxon>Eurotiales</taxon>
        <taxon>Aspergillaceae</taxon>
        <taxon>Penicillium</taxon>
    </lineage>
</organism>
<comment type="caution">
    <text evidence="3">The sequence shown here is derived from an EMBL/GenBank/DDBJ whole genome shotgun (WGS) entry which is preliminary data.</text>
</comment>
<evidence type="ECO:0000313" key="4">
    <source>
        <dbReference type="Proteomes" id="UP001220324"/>
    </source>
</evidence>
<evidence type="ECO:0000256" key="1">
    <source>
        <dbReference type="SAM" id="SignalP"/>
    </source>
</evidence>
<sequence length="139" mass="14954">MKFTNAILLFGVTALTKQASAANTDTCTQQLHKYQAADLNASCASNSGSGPFVYGLSGKEVTVYCGKWYRADGFRVLEKSTFSDCVDECISNTRCNSINYAREGQRPLGNRGNCILNAFGLPGSPPNFSGAAWNSAYIQ</sequence>
<dbReference type="Pfam" id="PF00024">
    <property type="entry name" value="PAN_1"/>
    <property type="match status" value="1"/>
</dbReference>